<evidence type="ECO:0000313" key="1">
    <source>
        <dbReference type="EMBL" id="GFP24391.1"/>
    </source>
</evidence>
<feature type="non-terminal residue" evidence="1">
    <location>
        <position position="110"/>
    </location>
</feature>
<sequence>MDQGWLKTLADFTYARRNVFIMHEWYQRFGDEMYWDLTHFDNNDGMHALNIPLAYVIRDVFAHRTQTMRNLEAAVTRQATDFNWNQKLVNFVDSHDKPRFLSIRNDRVAF</sequence>
<protein>
    <submittedName>
        <fullName evidence="1">Uncharacterized protein</fullName>
    </submittedName>
</protein>
<name>A0A6V8NYS3_9ACTN</name>
<proteinExistence type="predicted"/>
<evidence type="ECO:0000313" key="2">
    <source>
        <dbReference type="Proteomes" id="UP000585609"/>
    </source>
</evidence>
<dbReference type="EMBL" id="BLRW01000527">
    <property type="protein sequence ID" value="GFP24391.1"/>
    <property type="molecule type" value="Genomic_DNA"/>
</dbReference>
<dbReference type="Gene3D" id="3.20.20.80">
    <property type="entry name" value="Glycosidases"/>
    <property type="match status" value="1"/>
</dbReference>
<dbReference type="Proteomes" id="UP000585609">
    <property type="component" value="Unassembled WGS sequence"/>
</dbReference>
<gene>
    <name evidence="1" type="ORF">HKBW3S09_01858</name>
</gene>
<dbReference type="SUPFAM" id="SSF51445">
    <property type="entry name" value="(Trans)glycosidases"/>
    <property type="match status" value="1"/>
</dbReference>
<reference evidence="1 2" key="1">
    <citation type="journal article" date="2020" name="Front. Microbiol.">
        <title>Single-cell genomics of novel Actinobacteria with the Wood-Ljungdahl pathway discovered in a serpentinizing system.</title>
        <authorList>
            <person name="Merino N."/>
            <person name="Kawai M."/>
            <person name="Boyd E.S."/>
            <person name="Colman D.R."/>
            <person name="McGlynn S.E."/>
            <person name="Nealson K.H."/>
            <person name="Kurokawa K."/>
            <person name="Hongoh Y."/>
        </authorList>
    </citation>
    <scope>NUCLEOTIDE SEQUENCE [LARGE SCALE GENOMIC DNA]</scope>
    <source>
        <strain evidence="1 2">S09_30</strain>
    </source>
</reference>
<dbReference type="InterPro" id="IPR017853">
    <property type="entry name" value="GH"/>
</dbReference>
<comment type="caution">
    <text evidence="1">The sequence shown here is derived from an EMBL/GenBank/DDBJ whole genome shotgun (WGS) entry which is preliminary data.</text>
</comment>
<accession>A0A6V8NYS3</accession>
<organism evidence="1 2">
    <name type="scientific">Candidatus Hakubella thermalkaliphila</name>
    <dbReference type="NCBI Taxonomy" id="2754717"/>
    <lineage>
        <taxon>Bacteria</taxon>
        <taxon>Bacillati</taxon>
        <taxon>Actinomycetota</taxon>
        <taxon>Actinomycetota incertae sedis</taxon>
        <taxon>Candidatus Hakubellales</taxon>
        <taxon>Candidatus Hakubellaceae</taxon>
        <taxon>Candidatus Hakubella</taxon>
    </lineage>
</organism>
<dbReference type="AlphaFoldDB" id="A0A6V8NYS3"/>